<keyword evidence="2" id="KW-0812">Transmembrane</keyword>
<evidence type="ECO:0000313" key="5">
    <source>
        <dbReference type="EMBL" id="ANP72807.1"/>
    </source>
</evidence>
<dbReference type="SUPFAM" id="SSF52833">
    <property type="entry name" value="Thioredoxin-like"/>
    <property type="match status" value="1"/>
</dbReference>
<proteinExistence type="predicted"/>
<keyword evidence="6" id="KW-1185">Reference proteome</keyword>
<dbReference type="CDD" id="cd02972">
    <property type="entry name" value="DsbA_family"/>
    <property type="match status" value="1"/>
</dbReference>
<dbReference type="STRING" id="670052.PA27867_1854"/>
<reference evidence="5 6" key="1">
    <citation type="submission" date="2016-06" db="EMBL/GenBank/DDBJ databases">
        <title>Genome sequencing of Cryobacterium arcticum PAMC 27867.</title>
        <authorList>
            <person name="Lee J."/>
            <person name="Kim O.-S."/>
        </authorList>
    </citation>
    <scope>NUCLEOTIDE SEQUENCE [LARGE SCALE GENOMIC DNA]</scope>
    <source>
        <strain evidence="5 6">PAMC 27867</strain>
    </source>
</reference>
<dbReference type="EMBL" id="CP016282">
    <property type="protein sequence ID" value="ANP72807.1"/>
    <property type="molecule type" value="Genomic_DNA"/>
</dbReference>
<keyword evidence="2" id="KW-0472">Membrane</keyword>
<feature type="transmembrane region" description="Helical" evidence="2">
    <location>
        <begin position="91"/>
        <end position="124"/>
    </location>
</feature>
<dbReference type="InterPro" id="IPR012336">
    <property type="entry name" value="Thioredoxin-like_fold"/>
</dbReference>
<accession>A0A1B1BJJ2</accession>
<dbReference type="Proteomes" id="UP000092582">
    <property type="component" value="Chromosome 1"/>
</dbReference>
<dbReference type="Pfam" id="PF13462">
    <property type="entry name" value="Thioredoxin_4"/>
    <property type="match status" value="1"/>
</dbReference>
<dbReference type="KEGG" id="cart:PA27867_1854"/>
<dbReference type="Pfam" id="PF13828">
    <property type="entry name" value="DUF4190"/>
    <property type="match status" value="1"/>
</dbReference>
<feature type="transmembrane region" description="Helical" evidence="2">
    <location>
        <begin position="55"/>
        <end position="79"/>
    </location>
</feature>
<feature type="region of interest" description="Disordered" evidence="1">
    <location>
        <begin position="1"/>
        <end position="33"/>
    </location>
</feature>
<organism evidence="5 6">
    <name type="scientific">Cryobacterium arcticum</name>
    <dbReference type="NCBI Taxonomy" id="670052"/>
    <lineage>
        <taxon>Bacteria</taxon>
        <taxon>Bacillati</taxon>
        <taxon>Actinomycetota</taxon>
        <taxon>Actinomycetes</taxon>
        <taxon>Micrococcales</taxon>
        <taxon>Microbacteriaceae</taxon>
        <taxon>Cryobacterium</taxon>
    </lineage>
</organism>
<feature type="domain" description="Thioredoxin-like fold" evidence="3">
    <location>
        <begin position="162"/>
        <end position="318"/>
    </location>
</feature>
<evidence type="ECO:0000259" key="4">
    <source>
        <dbReference type="Pfam" id="PF13828"/>
    </source>
</evidence>
<evidence type="ECO:0000259" key="3">
    <source>
        <dbReference type="Pfam" id="PF13462"/>
    </source>
</evidence>
<dbReference type="RefSeq" id="WP_084020922.1">
    <property type="nucleotide sequence ID" value="NZ_CP016282.1"/>
</dbReference>
<dbReference type="InterPro" id="IPR025241">
    <property type="entry name" value="DUF4190"/>
</dbReference>
<dbReference type="InterPro" id="IPR036249">
    <property type="entry name" value="Thioredoxin-like_sf"/>
</dbReference>
<sequence>MTEHTDPEQIGVEPTGVERTAQTGTGAGYTGGANQPVTYPGAPHVPAIPPRTNTLAIVSLVTGFCCSLAAVITGHIALAQVKRTGEAGRNLAIAGLVLGYIGIGITTLILVLALTFAAAFSTLFGVLGGINGNNGSSSSIVAGQVGAAYLDDGYLLVGTGNTVVDLYIDPMCPYCGQFDAANGATLAALVDNGAITLRLHALTFLDQASAGSEYSSRASAALTCVAATNPDSTLDYLTALFGDQPIEGTTGLTDDELIALSVGADSISDCVTSGRYLAWSQQNTDNALNGPIPGSDLPSLQGTPTALVDGRQYLGAIDDPQAFADFVLGVTS</sequence>
<evidence type="ECO:0000256" key="1">
    <source>
        <dbReference type="SAM" id="MobiDB-lite"/>
    </source>
</evidence>
<dbReference type="OrthoDB" id="117402at2"/>
<evidence type="ECO:0000256" key="2">
    <source>
        <dbReference type="SAM" id="Phobius"/>
    </source>
</evidence>
<dbReference type="Gene3D" id="3.40.30.10">
    <property type="entry name" value="Glutaredoxin"/>
    <property type="match status" value="1"/>
</dbReference>
<feature type="domain" description="DUF4190" evidence="4">
    <location>
        <begin position="55"/>
        <end position="108"/>
    </location>
</feature>
<name>A0A1B1BJJ2_9MICO</name>
<evidence type="ECO:0000313" key="6">
    <source>
        <dbReference type="Proteomes" id="UP000092582"/>
    </source>
</evidence>
<protein>
    <recommendedName>
        <fullName evidence="7">DUF4190 domain-containing protein</fullName>
    </recommendedName>
</protein>
<evidence type="ECO:0008006" key="7">
    <source>
        <dbReference type="Google" id="ProtNLM"/>
    </source>
</evidence>
<dbReference type="AlphaFoldDB" id="A0A1B1BJJ2"/>
<gene>
    <name evidence="5" type="ORF">PA27867_1854</name>
</gene>
<keyword evidence="2" id="KW-1133">Transmembrane helix</keyword>